<evidence type="ECO:0008006" key="5">
    <source>
        <dbReference type="Google" id="ProtNLM"/>
    </source>
</evidence>
<name>A0A8D5UAH4_9CREN</name>
<evidence type="ECO:0000313" key="3">
    <source>
        <dbReference type="EMBL" id="BCU71676.1"/>
    </source>
</evidence>
<dbReference type="InterPro" id="IPR051200">
    <property type="entry name" value="Host-pathogen_enzymatic-act"/>
</dbReference>
<feature type="region of interest" description="Disordered" evidence="1">
    <location>
        <begin position="658"/>
        <end position="725"/>
    </location>
</feature>
<dbReference type="InterPro" id="IPR015943">
    <property type="entry name" value="WD40/YVTN_repeat-like_dom_sf"/>
</dbReference>
<keyword evidence="2" id="KW-0812">Transmembrane</keyword>
<dbReference type="InterPro" id="IPR011044">
    <property type="entry name" value="Quino_amine_DH_bsu"/>
</dbReference>
<dbReference type="SUPFAM" id="SSF50969">
    <property type="entry name" value="YVTN repeat-like/Quinoprotein amine dehydrogenase"/>
    <property type="match status" value="2"/>
</dbReference>
<dbReference type="EMBL" id="AP024597">
    <property type="protein sequence ID" value="BCU71676.1"/>
    <property type="molecule type" value="Genomic_DNA"/>
</dbReference>
<keyword evidence="2" id="KW-0472">Membrane</keyword>
<dbReference type="KEGG" id="csty:KN1_29730"/>
<dbReference type="PANTHER" id="PTHR47197:SF3">
    <property type="entry name" value="DIHYDRO-HEME D1 DEHYDROGENASE"/>
    <property type="match status" value="1"/>
</dbReference>
<feature type="compositionally biased region" description="Low complexity" evidence="1">
    <location>
        <begin position="665"/>
        <end position="722"/>
    </location>
</feature>
<accession>A0A8D5UAH4</accession>
<keyword evidence="4" id="KW-1185">Reference proteome</keyword>
<feature type="transmembrane region" description="Helical" evidence="2">
    <location>
        <begin position="735"/>
        <end position="754"/>
    </location>
</feature>
<organism evidence="3 4">
    <name type="scientific">Stygiolobus caldivivus</name>
    <dbReference type="NCBI Taxonomy" id="2824673"/>
    <lineage>
        <taxon>Archaea</taxon>
        <taxon>Thermoproteota</taxon>
        <taxon>Thermoprotei</taxon>
        <taxon>Sulfolobales</taxon>
        <taxon>Sulfolobaceae</taxon>
        <taxon>Stygiolobus</taxon>
    </lineage>
</organism>
<dbReference type="NCBIfam" id="TIGR02276">
    <property type="entry name" value="beta_rpt_yvtn"/>
    <property type="match status" value="1"/>
</dbReference>
<evidence type="ECO:0000313" key="4">
    <source>
        <dbReference type="Proteomes" id="UP000825123"/>
    </source>
</evidence>
<protein>
    <recommendedName>
        <fullName evidence="5">YncE family protein</fullName>
    </recommendedName>
</protein>
<dbReference type="PANTHER" id="PTHR47197">
    <property type="entry name" value="PROTEIN NIRF"/>
    <property type="match status" value="1"/>
</dbReference>
<evidence type="ECO:0000256" key="1">
    <source>
        <dbReference type="SAM" id="MobiDB-lite"/>
    </source>
</evidence>
<proteinExistence type="predicted"/>
<gene>
    <name evidence="3" type="ORF">KN1_29730</name>
</gene>
<dbReference type="AlphaFoldDB" id="A0A8D5UAH4"/>
<evidence type="ECO:0000256" key="2">
    <source>
        <dbReference type="SAM" id="Phobius"/>
    </source>
</evidence>
<reference evidence="3 4" key="1">
    <citation type="submission" date="2021-04" db="EMBL/GenBank/DDBJ databases">
        <title>Complete genome sequence of Stygiolobus sp. KN-1.</title>
        <authorList>
            <person name="Nakamura K."/>
            <person name="Sakai H."/>
            <person name="Kurosawa N."/>
        </authorList>
    </citation>
    <scope>NUCLEOTIDE SEQUENCE [LARGE SCALE GENOMIC DNA]</scope>
    <source>
        <strain evidence="3 4">KN-1</strain>
    </source>
</reference>
<sequence length="757" mass="81025">MGKIYYYATRVVAMKRSVVLLGLITAILVLSELLIVNVAASPTPEFYEKTLILNSNQLVNNATYVCNRFKPSSIAYCNDTGYIYVTSSYQDEVLVLNPTDYLIVSTIMVGQDPTYVSAANGMLYVSNNGSGTISVINAKQGLVVSTIHVGGNPFIVVADPDNGYLYVGEKGSIIVVDQKSTIASIPLTNAPTSMVLNPVTGDVIVATPSYIIEMSGTKVALNKSTPWDYIYSVSVNTKDGEVYALTENTSNGATNYYLAVLNLTSLGFEKIVCLTYPLTNGSSIAYDEYNGDVYFTIGLKALFTFNTTTLKVSMAVLFPTAIVSLSGVVVNPSIIVNPSNGQLYLLSLPSTVFIIYPNNGSYIGIGIDVFDSSGIYDKVTNELYIVNENSNTLYVVSPTTDKVVKVLPTVPAPQALACDPNNGYIYVAAGSSYPCLVEEDPNNGEVVKDISLAYSASDLIYDPVKGLLYALEPCGGQVAVINPNNGSVIGTLHVGDEPYPGDYSMAYDPQNGYVYVAFFPSNTITEIDGSKVVSTIKLNFHPTTMAVIDGLLYVGLVSYNGFFYGHPHLAIINTSNDQVIKNVSLQYSPVSIGYYKGYLYLVEPGILCIMNPNDYKNVSSLPLGLYPTLVGCSEGQVFIANENQGTVTIISAQGIPQESSSIPATETYTNTTTVPNTSTPTTTQTSTSTTTTSTTTVNHTSTTTSRVTSTSTVESTSTPTTTHNNKAAPLAVSPYIVLAVVVVLVIVIVVLILARKK</sequence>
<dbReference type="InterPro" id="IPR011964">
    <property type="entry name" value="YVTN_b-propeller_repeat"/>
</dbReference>
<dbReference type="Proteomes" id="UP000825123">
    <property type="component" value="Chromosome"/>
</dbReference>
<dbReference type="Gene3D" id="2.130.10.10">
    <property type="entry name" value="YVTN repeat-like/Quinoprotein amine dehydrogenase"/>
    <property type="match status" value="2"/>
</dbReference>
<keyword evidence="2" id="KW-1133">Transmembrane helix</keyword>